<evidence type="ECO:0000256" key="1">
    <source>
        <dbReference type="SAM" id="MobiDB-lite"/>
    </source>
</evidence>
<dbReference type="InParanoid" id="A0A194R4V7"/>
<name>A0A194R4V7_PAPMA</name>
<dbReference type="Proteomes" id="UP000053240">
    <property type="component" value="Unassembled WGS sequence"/>
</dbReference>
<organism evidence="2 3">
    <name type="scientific">Papilio machaon</name>
    <name type="common">Old World swallowtail butterfly</name>
    <dbReference type="NCBI Taxonomy" id="76193"/>
    <lineage>
        <taxon>Eukaryota</taxon>
        <taxon>Metazoa</taxon>
        <taxon>Ecdysozoa</taxon>
        <taxon>Arthropoda</taxon>
        <taxon>Hexapoda</taxon>
        <taxon>Insecta</taxon>
        <taxon>Pterygota</taxon>
        <taxon>Neoptera</taxon>
        <taxon>Endopterygota</taxon>
        <taxon>Lepidoptera</taxon>
        <taxon>Glossata</taxon>
        <taxon>Ditrysia</taxon>
        <taxon>Papilionoidea</taxon>
        <taxon>Papilionidae</taxon>
        <taxon>Papilioninae</taxon>
        <taxon>Papilio</taxon>
    </lineage>
</organism>
<dbReference type="EMBL" id="KQ460761">
    <property type="protein sequence ID" value="KPJ12544.1"/>
    <property type="molecule type" value="Genomic_DNA"/>
</dbReference>
<dbReference type="AlphaFoldDB" id="A0A194R4V7"/>
<keyword evidence="3" id="KW-1185">Reference proteome</keyword>
<proteinExistence type="predicted"/>
<evidence type="ECO:0000313" key="3">
    <source>
        <dbReference type="Proteomes" id="UP000053240"/>
    </source>
</evidence>
<gene>
    <name evidence="2" type="ORF">RR48_06684</name>
</gene>
<protein>
    <submittedName>
        <fullName evidence="2">Uncharacterized protein</fullName>
    </submittedName>
</protein>
<reference evidence="2 3" key="1">
    <citation type="journal article" date="2015" name="Nat. Commun.">
        <title>Outbred genome sequencing and CRISPR/Cas9 gene editing in butterflies.</title>
        <authorList>
            <person name="Li X."/>
            <person name="Fan D."/>
            <person name="Zhang W."/>
            <person name="Liu G."/>
            <person name="Zhang L."/>
            <person name="Zhao L."/>
            <person name="Fang X."/>
            <person name="Chen L."/>
            <person name="Dong Y."/>
            <person name="Chen Y."/>
            <person name="Ding Y."/>
            <person name="Zhao R."/>
            <person name="Feng M."/>
            <person name="Zhu Y."/>
            <person name="Feng Y."/>
            <person name="Jiang X."/>
            <person name="Zhu D."/>
            <person name="Xiang H."/>
            <person name="Feng X."/>
            <person name="Li S."/>
            <person name="Wang J."/>
            <person name="Zhang G."/>
            <person name="Kronforst M.R."/>
            <person name="Wang W."/>
        </authorList>
    </citation>
    <scope>NUCLEOTIDE SEQUENCE [LARGE SCALE GENOMIC DNA]</scope>
    <source>
        <strain evidence="2">Ya'a_city_454_Pm</strain>
        <tissue evidence="2">Whole body</tissue>
    </source>
</reference>
<feature type="region of interest" description="Disordered" evidence="1">
    <location>
        <begin position="81"/>
        <end position="129"/>
    </location>
</feature>
<feature type="compositionally biased region" description="Basic and acidic residues" evidence="1">
    <location>
        <begin position="119"/>
        <end position="129"/>
    </location>
</feature>
<feature type="compositionally biased region" description="Low complexity" evidence="1">
    <location>
        <begin position="81"/>
        <end position="117"/>
    </location>
</feature>
<accession>A0A194R4V7</accession>
<evidence type="ECO:0000313" key="2">
    <source>
        <dbReference type="EMBL" id="KPJ12544.1"/>
    </source>
</evidence>
<sequence length="129" mass="13852">MLRIASSIELTSDWVSRMAGLMSTDMNLNETNIKDKGWSLSPAWEPVLLRPKQKNNEDGVEYVSDIVSTFCAPFNVNNNSDSSILNSSTSPSPTHATATAPPAPAAPSSRALRAMARSARRDATAKSSN</sequence>